<evidence type="ECO:0000256" key="1">
    <source>
        <dbReference type="SAM" id="MobiDB-lite"/>
    </source>
</evidence>
<feature type="non-terminal residue" evidence="3">
    <location>
        <position position="1"/>
    </location>
</feature>
<gene>
    <name evidence="3" type="ORF">JD844_001588</name>
</gene>
<evidence type="ECO:0000313" key="3">
    <source>
        <dbReference type="EMBL" id="KAH0626543.1"/>
    </source>
</evidence>
<organism evidence="3 4">
    <name type="scientific">Phrynosoma platyrhinos</name>
    <name type="common">Desert horned lizard</name>
    <dbReference type="NCBI Taxonomy" id="52577"/>
    <lineage>
        <taxon>Eukaryota</taxon>
        <taxon>Metazoa</taxon>
        <taxon>Chordata</taxon>
        <taxon>Craniata</taxon>
        <taxon>Vertebrata</taxon>
        <taxon>Euteleostomi</taxon>
        <taxon>Lepidosauria</taxon>
        <taxon>Squamata</taxon>
        <taxon>Bifurcata</taxon>
        <taxon>Unidentata</taxon>
        <taxon>Episquamata</taxon>
        <taxon>Toxicofera</taxon>
        <taxon>Iguania</taxon>
        <taxon>Phrynosomatidae</taxon>
        <taxon>Phrynosomatinae</taxon>
        <taxon>Phrynosoma</taxon>
    </lineage>
</organism>
<comment type="caution">
    <text evidence="3">The sequence shown here is derived from an EMBL/GenBank/DDBJ whole genome shotgun (WGS) entry which is preliminary data.</text>
</comment>
<evidence type="ECO:0000256" key="2">
    <source>
        <dbReference type="SAM" id="SignalP"/>
    </source>
</evidence>
<accession>A0ABQ7TBM7</accession>
<evidence type="ECO:0008006" key="5">
    <source>
        <dbReference type="Google" id="ProtNLM"/>
    </source>
</evidence>
<feature type="chain" id="PRO_5045241920" description="Dickkopf-like protein 1" evidence="2">
    <location>
        <begin position="34"/>
        <end position="252"/>
    </location>
</feature>
<proteinExistence type="predicted"/>
<protein>
    <recommendedName>
        <fullName evidence="5">Dickkopf-like protein 1</fullName>
    </recommendedName>
</protein>
<dbReference type="Proteomes" id="UP000826234">
    <property type="component" value="Unassembled WGS sequence"/>
</dbReference>
<name>A0ABQ7TBM7_PHRPL</name>
<reference evidence="3 4" key="1">
    <citation type="journal article" date="2022" name="Gigascience">
        <title>A chromosome-level genome assembly and annotation of the desert horned lizard, Phrynosoma platyrhinos, provides insight into chromosomal rearrangements among reptiles.</title>
        <authorList>
            <person name="Koochekian N."/>
            <person name="Ascanio A."/>
            <person name="Farleigh K."/>
            <person name="Card D.C."/>
            <person name="Schield D.R."/>
            <person name="Castoe T.A."/>
            <person name="Jezkova T."/>
        </authorList>
    </citation>
    <scope>NUCLEOTIDE SEQUENCE [LARGE SCALE GENOMIC DNA]</scope>
    <source>
        <strain evidence="3">NK-2021</strain>
    </source>
</reference>
<feature type="region of interest" description="Disordered" evidence="1">
    <location>
        <begin position="134"/>
        <end position="155"/>
    </location>
</feature>
<evidence type="ECO:0000313" key="4">
    <source>
        <dbReference type="Proteomes" id="UP000826234"/>
    </source>
</evidence>
<feature type="signal peptide" evidence="2">
    <location>
        <begin position="1"/>
        <end position="33"/>
    </location>
</feature>
<dbReference type="EMBL" id="JAIPUX010000521">
    <property type="protein sequence ID" value="KAH0626543.1"/>
    <property type="molecule type" value="Genomic_DNA"/>
</dbReference>
<sequence>SFGFCLLRRSGSGSHRDRDKMLLLLPLVWGLWCLTGLQEGGTASAAFLPSSMEKLFQDFSNIIAKSQEIIGKDKFETSVDISKLPLNYHNEEKHHRKVGNATVYSHHEINKVTDNRTGDMMFSEKTVTSIEQVDTHADEKEKVPEASQEEKGLEADREDTGLRFLKLGVPQPRPQMTFLIFRLPQHLKSEQQVPETNWLKEEPVSDRRHRLLAIRNGLLAAPRPIKKKALLVTPTHTFIPRKRHFFFFWRKI</sequence>
<keyword evidence="4" id="KW-1185">Reference proteome</keyword>
<keyword evidence="2" id="KW-0732">Signal</keyword>